<proteinExistence type="predicted"/>
<sequence>MRRYFLYAAIAWLILSGWVSALIPPRAHVLVHAPHNQIFLRLEAITAEGNLVVSRHVHLRRGSYETRGPVSIHEPETGRVVRESLSEADILVNVHWTGRLAVAKSGSTTRLVSLESGKTLVEHPHRPSIRFRGGGLSPSGQRFVVDAADGLHVWDAPFDQEERVFPNVDDPMFGDDHTLYARRPVNPPRSTPNGLVKLEAVRIDIDRGLVVPDKNRPDYDCGSGLKSESGEYGIGYFTRTEDDGFHVYHHGSFRHVGTLRTPPELGKSGLFHPAFSFTDDSQEIRAPYQSGEYAVGVIRWRTSDGTLLTPLPLKPERLEWKTAISPDTRWSARWLVRSDPFPKWIPAPVKQWLGNSLPRLMNVLAPRNRIEIIDNHRDRIAAVIPANAANSMKITPDSRSLILDNQQDIVRYDLPVNASLSWLAWGVGPSLCLGGLALRRRRGQAEAVELKR</sequence>
<organism evidence="1 2">
    <name type="scientific">Caulifigura coniformis</name>
    <dbReference type="NCBI Taxonomy" id="2527983"/>
    <lineage>
        <taxon>Bacteria</taxon>
        <taxon>Pseudomonadati</taxon>
        <taxon>Planctomycetota</taxon>
        <taxon>Planctomycetia</taxon>
        <taxon>Planctomycetales</taxon>
        <taxon>Planctomycetaceae</taxon>
        <taxon>Caulifigura</taxon>
    </lineage>
</organism>
<protein>
    <submittedName>
        <fullName evidence="1">Uncharacterized protein</fullName>
    </submittedName>
</protein>
<evidence type="ECO:0000313" key="2">
    <source>
        <dbReference type="Proteomes" id="UP000315700"/>
    </source>
</evidence>
<dbReference type="KEGG" id="ccos:Pan44_13340"/>
<dbReference type="AlphaFoldDB" id="A0A517SB22"/>
<gene>
    <name evidence="1" type="ORF">Pan44_13340</name>
</gene>
<evidence type="ECO:0000313" key="1">
    <source>
        <dbReference type="EMBL" id="QDT53318.1"/>
    </source>
</evidence>
<accession>A0A517SB22</accession>
<dbReference type="SUPFAM" id="SSF63829">
    <property type="entry name" value="Calcium-dependent phosphotriesterase"/>
    <property type="match status" value="1"/>
</dbReference>
<reference evidence="1 2" key="1">
    <citation type="submission" date="2019-02" db="EMBL/GenBank/DDBJ databases">
        <title>Deep-cultivation of Planctomycetes and their phenomic and genomic characterization uncovers novel biology.</title>
        <authorList>
            <person name="Wiegand S."/>
            <person name="Jogler M."/>
            <person name="Boedeker C."/>
            <person name="Pinto D."/>
            <person name="Vollmers J."/>
            <person name="Rivas-Marin E."/>
            <person name="Kohn T."/>
            <person name="Peeters S.H."/>
            <person name="Heuer A."/>
            <person name="Rast P."/>
            <person name="Oberbeckmann S."/>
            <person name="Bunk B."/>
            <person name="Jeske O."/>
            <person name="Meyerdierks A."/>
            <person name="Storesund J.E."/>
            <person name="Kallscheuer N."/>
            <person name="Luecker S."/>
            <person name="Lage O.M."/>
            <person name="Pohl T."/>
            <person name="Merkel B.J."/>
            <person name="Hornburger P."/>
            <person name="Mueller R.-W."/>
            <person name="Bruemmer F."/>
            <person name="Labrenz M."/>
            <person name="Spormann A.M."/>
            <person name="Op den Camp H."/>
            <person name="Overmann J."/>
            <person name="Amann R."/>
            <person name="Jetten M.S.M."/>
            <person name="Mascher T."/>
            <person name="Medema M.H."/>
            <person name="Devos D.P."/>
            <person name="Kaster A.-K."/>
            <person name="Ovreas L."/>
            <person name="Rohde M."/>
            <person name="Galperin M.Y."/>
            <person name="Jogler C."/>
        </authorList>
    </citation>
    <scope>NUCLEOTIDE SEQUENCE [LARGE SCALE GENOMIC DNA]</scope>
    <source>
        <strain evidence="1 2">Pan44</strain>
    </source>
</reference>
<name>A0A517SB22_9PLAN</name>
<dbReference type="Proteomes" id="UP000315700">
    <property type="component" value="Chromosome"/>
</dbReference>
<dbReference type="RefSeq" id="WP_145028438.1">
    <property type="nucleotide sequence ID" value="NZ_CP036271.1"/>
</dbReference>
<dbReference type="InParanoid" id="A0A517SB22"/>
<keyword evidence="2" id="KW-1185">Reference proteome</keyword>
<dbReference type="EMBL" id="CP036271">
    <property type="protein sequence ID" value="QDT53318.1"/>
    <property type="molecule type" value="Genomic_DNA"/>
</dbReference>